<keyword evidence="6 10" id="KW-0472">Membrane</keyword>
<organism evidence="11 12">
    <name type="scientific">Facklamia hominis</name>
    <dbReference type="NCBI Taxonomy" id="178214"/>
    <lineage>
        <taxon>Bacteria</taxon>
        <taxon>Bacillati</taxon>
        <taxon>Bacillota</taxon>
        <taxon>Bacilli</taxon>
        <taxon>Lactobacillales</taxon>
        <taxon>Aerococcaceae</taxon>
        <taxon>Facklamia</taxon>
    </lineage>
</organism>
<name>A0AAJ1V3N0_9LACT</name>
<dbReference type="AlphaFoldDB" id="A0AAJ1V3N0"/>
<dbReference type="EMBL" id="JASOOE010000010">
    <property type="protein sequence ID" value="MDK7187531.1"/>
    <property type="molecule type" value="Genomic_DNA"/>
</dbReference>
<reference evidence="11" key="1">
    <citation type="submission" date="2023-05" db="EMBL/GenBank/DDBJ databases">
        <title>Cataloging the Phylogenetic Diversity of Human Bladder Bacteria.</title>
        <authorList>
            <person name="Du J."/>
        </authorList>
    </citation>
    <scope>NUCLEOTIDE SEQUENCE</scope>
    <source>
        <strain evidence="11">UMB1231</strain>
    </source>
</reference>
<keyword evidence="8" id="KW-0868">Chloride</keyword>
<evidence type="ECO:0000256" key="9">
    <source>
        <dbReference type="ARBA" id="ARBA00023303"/>
    </source>
</evidence>
<keyword evidence="5" id="KW-0406">Ion transport</keyword>
<dbReference type="Gene3D" id="1.10.3080.10">
    <property type="entry name" value="Clc chloride channel"/>
    <property type="match status" value="1"/>
</dbReference>
<protein>
    <submittedName>
        <fullName evidence="11">ClC family H(+)/Cl(-) exchange transporter</fullName>
    </submittedName>
</protein>
<dbReference type="InterPro" id="IPR001807">
    <property type="entry name" value="ClC"/>
</dbReference>
<evidence type="ECO:0000256" key="7">
    <source>
        <dbReference type="ARBA" id="ARBA00023173"/>
    </source>
</evidence>
<feature type="transmembrane region" description="Helical" evidence="10">
    <location>
        <begin position="152"/>
        <end position="176"/>
    </location>
</feature>
<dbReference type="SUPFAM" id="SSF81340">
    <property type="entry name" value="Clc chloride channel"/>
    <property type="match status" value="1"/>
</dbReference>
<dbReference type="Pfam" id="PF00654">
    <property type="entry name" value="Voltage_CLC"/>
    <property type="match status" value="1"/>
</dbReference>
<dbReference type="GO" id="GO:0005254">
    <property type="term" value="F:chloride channel activity"/>
    <property type="evidence" value="ECO:0007669"/>
    <property type="project" value="UniProtKB-KW"/>
</dbReference>
<keyword evidence="7" id="KW-0869">Chloride channel</keyword>
<keyword evidence="3 10" id="KW-0812">Transmembrane</keyword>
<feature type="transmembrane region" description="Helical" evidence="10">
    <location>
        <begin position="104"/>
        <end position="122"/>
    </location>
</feature>
<keyword evidence="4 10" id="KW-1133">Transmembrane helix</keyword>
<feature type="transmembrane region" description="Helical" evidence="10">
    <location>
        <begin position="54"/>
        <end position="75"/>
    </location>
</feature>
<evidence type="ECO:0000256" key="8">
    <source>
        <dbReference type="ARBA" id="ARBA00023214"/>
    </source>
</evidence>
<dbReference type="CDD" id="cd01031">
    <property type="entry name" value="EriC"/>
    <property type="match status" value="1"/>
</dbReference>
<accession>A0AAJ1V3N0</accession>
<evidence type="ECO:0000256" key="2">
    <source>
        <dbReference type="ARBA" id="ARBA00022448"/>
    </source>
</evidence>
<feature type="transmembrane region" description="Helical" evidence="10">
    <location>
        <begin position="227"/>
        <end position="249"/>
    </location>
</feature>
<evidence type="ECO:0000256" key="1">
    <source>
        <dbReference type="ARBA" id="ARBA00004141"/>
    </source>
</evidence>
<evidence type="ECO:0000256" key="10">
    <source>
        <dbReference type="SAM" id="Phobius"/>
    </source>
</evidence>
<gene>
    <name evidence="11" type="ORF">QP433_06015</name>
</gene>
<feature type="transmembrane region" description="Helical" evidence="10">
    <location>
        <begin position="12"/>
        <end position="34"/>
    </location>
</feature>
<keyword evidence="9" id="KW-0407">Ion channel</keyword>
<proteinExistence type="predicted"/>
<evidence type="ECO:0000256" key="6">
    <source>
        <dbReference type="ARBA" id="ARBA00023136"/>
    </source>
</evidence>
<evidence type="ECO:0000256" key="5">
    <source>
        <dbReference type="ARBA" id="ARBA00023065"/>
    </source>
</evidence>
<evidence type="ECO:0000256" key="3">
    <source>
        <dbReference type="ARBA" id="ARBA00022692"/>
    </source>
</evidence>
<evidence type="ECO:0000256" key="4">
    <source>
        <dbReference type="ARBA" id="ARBA00022989"/>
    </source>
</evidence>
<dbReference type="GO" id="GO:0034707">
    <property type="term" value="C:chloride channel complex"/>
    <property type="evidence" value="ECO:0007669"/>
    <property type="project" value="UniProtKB-KW"/>
</dbReference>
<keyword evidence="2" id="KW-0813">Transport</keyword>
<comment type="subcellular location">
    <subcellularLocation>
        <location evidence="1">Membrane</location>
        <topology evidence="1">Multi-pass membrane protein</topology>
    </subcellularLocation>
</comment>
<comment type="caution">
    <text evidence="11">The sequence shown here is derived from an EMBL/GenBank/DDBJ whole genome shotgun (WGS) entry which is preliminary data.</text>
</comment>
<feature type="transmembrane region" description="Helical" evidence="10">
    <location>
        <begin position="188"/>
        <end position="207"/>
    </location>
</feature>
<evidence type="ECO:0000313" key="11">
    <source>
        <dbReference type="EMBL" id="MDK7187531.1"/>
    </source>
</evidence>
<dbReference type="RefSeq" id="WP_285066000.1">
    <property type="nucleotide sequence ID" value="NZ_JASOOE010000010.1"/>
</dbReference>
<evidence type="ECO:0000313" key="12">
    <source>
        <dbReference type="Proteomes" id="UP001229251"/>
    </source>
</evidence>
<feature type="transmembrane region" description="Helical" evidence="10">
    <location>
        <begin position="261"/>
        <end position="278"/>
    </location>
</feature>
<dbReference type="PRINTS" id="PR00762">
    <property type="entry name" value="CLCHANNEL"/>
</dbReference>
<sequence length="432" mass="46564">MFLVSHSHTLRIKPLGLALLTGTLTGIIVAYFRLALSQINHLLQSLLVQSSQHFFQGLLFLGLLLILGVFAGYCLKAESNISGSGIPQVSGQLQGQLQQNWWRVLIYKFLGGLATIGSGLTLGREGPSVQIGASIGQGMAQLSRSKEEVSNYLIAGAAGAGMAAAFNAPLSGLFFVIEELLHQSNRRLFVYTGITIASSSLTAKYILGNQVSIPIPVFNPDNFPNLIQCLLLGILVAFSGLLFNQGILSLKNIFSNWQAPLYLKTALPFLVTGLFLLYDPQLFGSGANLIQLPFESSLTLPNLSYLYLVKLVLLLLAFCSGIPGGIFFPLLALGSLVGQIYGLTLAQLGLASADLIPYFSIIAMACHFAAIVRAPLTGMVLIMEMTGASLPWLLPMMIACYTADLVSEFLGNQPIYESLLEIILQNKYKPTN</sequence>
<dbReference type="PANTHER" id="PTHR43427:SF6">
    <property type="entry name" value="CHLORIDE CHANNEL PROTEIN CLC-E"/>
    <property type="match status" value="1"/>
</dbReference>
<dbReference type="InterPro" id="IPR014743">
    <property type="entry name" value="Cl-channel_core"/>
</dbReference>
<dbReference type="PANTHER" id="PTHR43427">
    <property type="entry name" value="CHLORIDE CHANNEL PROTEIN CLC-E"/>
    <property type="match status" value="1"/>
</dbReference>
<dbReference type="Proteomes" id="UP001229251">
    <property type="component" value="Unassembled WGS sequence"/>
</dbReference>
<dbReference type="InterPro" id="IPR050368">
    <property type="entry name" value="ClC-type_chloride_channel"/>
</dbReference>